<proteinExistence type="predicted"/>
<name>B2ZY18_9CAUD</name>
<dbReference type="KEGG" id="vg:6370029"/>
<evidence type="ECO:0000313" key="1">
    <source>
        <dbReference type="EMBL" id="BAG41604.1"/>
    </source>
</evidence>
<reference evidence="1 2" key="1">
    <citation type="journal article" date="2010" name="Virology">
        <title>A jumbo phage infecting the phytopathogen Ralstonia solanacearum defines a new lineage of the Myoviridae family.</title>
        <authorList>
            <person name="Yamada T."/>
            <person name="Satoh S."/>
            <person name="Ishikawa H."/>
            <person name="Fujiwara A."/>
            <person name="Kawasaki T."/>
            <person name="Fujie M."/>
            <person name="Ogata H."/>
        </authorList>
    </citation>
    <scope>NUCLEOTIDE SEQUENCE [LARGE SCALE GENOMIC DNA]</scope>
</reference>
<evidence type="ECO:0000313" key="2">
    <source>
        <dbReference type="Proteomes" id="UP000001034"/>
    </source>
</evidence>
<sequence length="307" mass="32884">MTSIMATNLPSQLTRLSAFANASGIRFDLPLANPSTQTLVPYLTDTGRVAGFFPITETTFNGSETTLTVSPGHTVNLKVVTLPATVPGIAQTDNLKSQTRVTQFMAGYFPLSQDSEVVKPWASYPSLVPIDPIKMNMGAWWSMPVTTVMEHYSRGVYLDALNWNLDTNIVAGSSPTPPPATTPQALSWATAVDLSTLQGECAFFDFNWMALFQAASIQNPALFGDQAVALALTVVSNPSSGEFKAVLVQNSGQSVLPGGAVMWDTVRILKLKDAAAGTYAFTFNISYQQFGAASTLTTPVTLNLTVR</sequence>
<dbReference type="RefSeq" id="YP_001950034.1">
    <property type="nucleotide sequence ID" value="NC_010811.2"/>
</dbReference>
<accession>B2ZY18</accession>
<dbReference type="Proteomes" id="UP000001034">
    <property type="component" value="Segment"/>
</dbReference>
<protein>
    <submittedName>
        <fullName evidence="1">Uncharacterized protein</fullName>
    </submittedName>
</protein>
<dbReference type="EMBL" id="AB366653">
    <property type="protein sequence ID" value="BAG41604.1"/>
    <property type="molecule type" value="Genomic_DNA"/>
</dbReference>
<dbReference type="GeneID" id="6370029"/>
<organism evidence="1 2">
    <name type="scientific">Ralstonia phage phiRSL1</name>
    <dbReference type="NCBI Taxonomy" id="1980924"/>
    <lineage>
        <taxon>Viruses</taxon>
        <taxon>Duplodnaviria</taxon>
        <taxon>Heunggongvirae</taxon>
        <taxon>Uroviricota</taxon>
        <taxon>Caudoviricetes</taxon>
        <taxon>Mieseafarmvirus</taxon>
        <taxon>Mieseafarmvirus RSL1</taxon>
    </lineage>
</organism>
<keyword evidence="2" id="KW-1185">Reference proteome</keyword>